<evidence type="ECO:0000313" key="2">
    <source>
        <dbReference type="EMBL" id="KAG1893921.1"/>
    </source>
</evidence>
<feature type="region of interest" description="Disordered" evidence="1">
    <location>
        <begin position="140"/>
        <end position="176"/>
    </location>
</feature>
<sequence>MESRHKPPTAKNGNTYVWDIQAILKEDGLEALLQPLSNVPARMNSNATRRPPIQARRIPPAFFDGLQNGPQSSATRSTHRSPARSTLAPLLKHFLSLFHHSHSNVDEATDLQQRPRWSILSRGPRIVEVAAVKDREVIFTAPPPPEKTQQQTQSHAQESSTTQPAPGTNPTTPRRRYPLPVRLLAHLVLFCCCASPQHANENAQRTQQQSQVHAQASSLQTQSTAASTSAPATIPTALSAASA</sequence>
<keyword evidence="3" id="KW-1185">Reference proteome</keyword>
<proteinExistence type="predicted"/>
<reference evidence="2" key="1">
    <citation type="journal article" date="2020" name="New Phytol.">
        <title>Comparative genomics reveals dynamic genome evolution in host specialist ectomycorrhizal fungi.</title>
        <authorList>
            <person name="Lofgren L.A."/>
            <person name="Nguyen N.H."/>
            <person name="Vilgalys R."/>
            <person name="Ruytinx J."/>
            <person name="Liao H.L."/>
            <person name="Branco S."/>
            <person name="Kuo A."/>
            <person name="LaButti K."/>
            <person name="Lipzen A."/>
            <person name="Andreopoulos W."/>
            <person name="Pangilinan J."/>
            <person name="Riley R."/>
            <person name="Hundley H."/>
            <person name="Na H."/>
            <person name="Barry K."/>
            <person name="Grigoriev I.V."/>
            <person name="Stajich J.E."/>
            <person name="Kennedy P.G."/>
        </authorList>
    </citation>
    <scope>NUCLEOTIDE SEQUENCE</scope>
    <source>
        <strain evidence="2">FC203</strain>
    </source>
</reference>
<gene>
    <name evidence="2" type="ORF">F5891DRAFT_1281854</name>
</gene>
<evidence type="ECO:0000313" key="3">
    <source>
        <dbReference type="Proteomes" id="UP001195769"/>
    </source>
</evidence>
<name>A0AAD4HF56_9AGAM</name>
<accession>A0AAD4HF56</accession>
<organism evidence="2 3">
    <name type="scientific">Suillus fuscotomentosus</name>
    <dbReference type="NCBI Taxonomy" id="1912939"/>
    <lineage>
        <taxon>Eukaryota</taxon>
        <taxon>Fungi</taxon>
        <taxon>Dikarya</taxon>
        <taxon>Basidiomycota</taxon>
        <taxon>Agaricomycotina</taxon>
        <taxon>Agaricomycetes</taxon>
        <taxon>Agaricomycetidae</taxon>
        <taxon>Boletales</taxon>
        <taxon>Suillineae</taxon>
        <taxon>Suillaceae</taxon>
        <taxon>Suillus</taxon>
    </lineage>
</organism>
<evidence type="ECO:0000256" key="1">
    <source>
        <dbReference type="SAM" id="MobiDB-lite"/>
    </source>
</evidence>
<dbReference type="RefSeq" id="XP_041219497.1">
    <property type="nucleotide sequence ID" value="XM_041370504.1"/>
</dbReference>
<comment type="caution">
    <text evidence="2">The sequence shown here is derived from an EMBL/GenBank/DDBJ whole genome shotgun (WGS) entry which is preliminary data.</text>
</comment>
<dbReference type="AlphaFoldDB" id="A0AAD4HF56"/>
<dbReference type="GeneID" id="64664802"/>
<dbReference type="Proteomes" id="UP001195769">
    <property type="component" value="Unassembled WGS sequence"/>
</dbReference>
<protein>
    <submittedName>
        <fullName evidence="2">Uncharacterized protein</fullName>
    </submittedName>
</protein>
<feature type="compositionally biased region" description="Polar residues" evidence="1">
    <location>
        <begin position="154"/>
        <end position="163"/>
    </location>
</feature>
<dbReference type="EMBL" id="JABBWK010000088">
    <property type="protein sequence ID" value="KAG1893921.1"/>
    <property type="molecule type" value="Genomic_DNA"/>
</dbReference>
<feature type="compositionally biased region" description="Low complexity" evidence="1">
    <location>
        <begin position="164"/>
        <end position="176"/>
    </location>
</feature>
<feature type="region of interest" description="Disordered" evidence="1">
    <location>
        <begin position="204"/>
        <end position="243"/>
    </location>
</feature>